<gene>
    <name evidence="2" type="ORF">WMSIL1_LOCUS3989</name>
</gene>
<keyword evidence="3" id="KW-1185">Reference proteome</keyword>
<proteinExistence type="predicted"/>
<sequence length="319" mass="36455">MDDLPFNNMSGGVEEPKNRKKYGPKLVDRTVKTVKIKTIVKKAYEILKKPKESKRTENLCELEDLMPDLSASGSVEDSGALAEGFLNNLEAENHLKVKLDKELKSIMTQTEELPNPKPNALITTAVQTDCSHYSDQNSCQKETVIENEPMNVNDCKKSHSQSDVCKDEQEEEISMDYNDPPSSISLFSYCLSNATVEHDQSYNDVIEGEIFYDDHPQACKVETKSENSVEMEVNNCREPEKLQQHYLYFQMPIQNECASVSKVNEESEKPIDIKDLDVCENAESKKGKKKEKKHKKEKYKEKHDENIVYLIMTTVLKQS</sequence>
<evidence type="ECO:0000313" key="3">
    <source>
        <dbReference type="Proteomes" id="UP000321570"/>
    </source>
</evidence>
<evidence type="ECO:0000256" key="1">
    <source>
        <dbReference type="SAM" id="MobiDB-lite"/>
    </source>
</evidence>
<name>A0A564YAA6_HYMDI</name>
<dbReference type="AlphaFoldDB" id="A0A564YAA6"/>
<organism evidence="2 3">
    <name type="scientific">Hymenolepis diminuta</name>
    <name type="common">Rat tapeworm</name>
    <dbReference type="NCBI Taxonomy" id="6216"/>
    <lineage>
        <taxon>Eukaryota</taxon>
        <taxon>Metazoa</taxon>
        <taxon>Spiralia</taxon>
        <taxon>Lophotrochozoa</taxon>
        <taxon>Platyhelminthes</taxon>
        <taxon>Cestoda</taxon>
        <taxon>Eucestoda</taxon>
        <taxon>Cyclophyllidea</taxon>
        <taxon>Hymenolepididae</taxon>
        <taxon>Hymenolepis</taxon>
    </lineage>
</organism>
<feature type="region of interest" description="Disordered" evidence="1">
    <location>
        <begin position="1"/>
        <end position="21"/>
    </location>
</feature>
<protein>
    <submittedName>
        <fullName evidence="2">Uncharacterized protein</fullName>
    </submittedName>
</protein>
<dbReference type="Proteomes" id="UP000321570">
    <property type="component" value="Unassembled WGS sequence"/>
</dbReference>
<reference evidence="2 3" key="1">
    <citation type="submission" date="2019-07" db="EMBL/GenBank/DDBJ databases">
        <authorList>
            <person name="Jastrzebski P J."/>
            <person name="Paukszto L."/>
            <person name="Jastrzebski P J."/>
        </authorList>
    </citation>
    <scope>NUCLEOTIDE SEQUENCE [LARGE SCALE GENOMIC DNA]</scope>
    <source>
        <strain evidence="2 3">WMS-il1</strain>
    </source>
</reference>
<evidence type="ECO:0000313" key="2">
    <source>
        <dbReference type="EMBL" id="VUZ43464.1"/>
    </source>
</evidence>
<dbReference type="EMBL" id="CABIJS010000111">
    <property type="protein sequence ID" value="VUZ43464.1"/>
    <property type="molecule type" value="Genomic_DNA"/>
</dbReference>
<accession>A0A564YAA6</accession>